<evidence type="ECO:0000256" key="8">
    <source>
        <dbReference type="HAMAP-Rule" id="MF_03226"/>
    </source>
</evidence>
<keyword evidence="5 8" id="KW-0862">Zinc</keyword>
<proteinExistence type="inferred from homology"/>
<evidence type="ECO:0000256" key="3">
    <source>
        <dbReference type="ARBA" id="ARBA00022723"/>
    </source>
</evidence>
<evidence type="ECO:0000256" key="9">
    <source>
        <dbReference type="SAM" id="MobiDB-lite"/>
    </source>
</evidence>
<feature type="compositionally biased region" description="Basic and acidic residues" evidence="9">
    <location>
        <begin position="260"/>
        <end position="270"/>
    </location>
</feature>
<protein>
    <recommendedName>
        <fullName evidence="8">Splicing factor YJU2</fullName>
    </recommendedName>
</protein>
<keyword evidence="4 8" id="KW-0747">Spliceosome</keyword>
<dbReference type="FunCoup" id="A0A4S2N525">
    <property type="interactions" value="696"/>
</dbReference>
<comment type="subcellular location">
    <subcellularLocation>
        <location evidence="1 8">Nucleus</location>
    </subcellularLocation>
</comment>
<evidence type="ECO:0000256" key="4">
    <source>
        <dbReference type="ARBA" id="ARBA00022728"/>
    </source>
</evidence>
<comment type="similarity">
    <text evidence="8">Belongs to the CWC16 family. YJU2 subfamily.</text>
</comment>
<dbReference type="InterPro" id="IPR043701">
    <property type="entry name" value="Yju2"/>
</dbReference>
<dbReference type="OrthoDB" id="674963at2759"/>
<dbReference type="AlphaFoldDB" id="A0A4S2N525"/>
<comment type="subunit">
    <text evidence="8">Component of the spliceosome. Present in the activated B complex, the catalytically activated B* complex which catalyzes the branching, the catalytic step 1 C complex catalyzing the exon ligation, and the postcatalytic P complex containing the ligated exons (mRNA) and the excised lariat intron.</text>
</comment>
<keyword evidence="7 8" id="KW-0539">Nucleus</keyword>
<feature type="region of interest" description="Disordered" evidence="9">
    <location>
        <begin position="1"/>
        <end position="36"/>
    </location>
</feature>
<evidence type="ECO:0000256" key="2">
    <source>
        <dbReference type="ARBA" id="ARBA00022664"/>
    </source>
</evidence>
<feature type="binding site" evidence="8">
    <location>
        <position position="88"/>
    </location>
    <ligand>
        <name>Zn(2+)</name>
        <dbReference type="ChEBI" id="CHEBI:29105"/>
    </ligand>
</feature>
<reference evidence="10 11" key="1">
    <citation type="submission" date="2019-04" db="EMBL/GenBank/DDBJ databases">
        <title>Comparative genomics and transcriptomics to analyze fruiting body development in filamentous ascomycetes.</title>
        <authorList>
            <consortium name="DOE Joint Genome Institute"/>
            <person name="Lutkenhaus R."/>
            <person name="Traeger S."/>
            <person name="Breuer J."/>
            <person name="Kuo A."/>
            <person name="Lipzen A."/>
            <person name="Pangilinan J."/>
            <person name="Dilworth D."/>
            <person name="Sandor L."/>
            <person name="Poggeler S."/>
            <person name="Barry K."/>
            <person name="Grigoriev I.V."/>
            <person name="Nowrousian M."/>
        </authorList>
    </citation>
    <scope>NUCLEOTIDE SEQUENCE [LARGE SCALE GENOMIC DNA]</scope>
    <source>
        <strain evidence="10 11">CBS 389.68</strain>
    </source>
</reference>
<dbReference type="Pfam" id="PF04502">
    <property type="entry name" value="Saf4_Yju2"/>
    <property type="match status" value="1"/>
</dbReference>
<dbReference type="GO" id="GO:0046872">
    <property type="term" value="F:metal ion binding"/>
    <property type="evidence" value="ECO:0007669"/>
    <property type="project" value="UniProtKB-KW"/>
</dbReference>
<keyword evidence="11" id="KW-1185">Reference proteome</keyword>
<comment type="function">
    <text evidence="8">Part of the spliceosome which catalyzes two sequential transesterification reactions, first the excision of the non-coding intron from pre-mRNA and then the ligation of the coding exons to form the mature mRNA. Plays a role in stabilizing the structure of the spliceosome catalytic core and docking of the branch helix into the active site, producing 5'-exon and lariat intron-3'-intermediates.</text>
</comment>
<keyword evidence="2" id="KW-0507">mRNA processing</keyword>
<feature type="region of interest" description="Disordered" evidence="9">
    <location>
        <begin position="199"/>
        <end position="273"/>
    </location>
</feature>
<evidence type="ECO:0000313" key="11">
    <source>
        <dbReference type="Proteomes" id="UP000298138"/>
    </source>
</evidence>
<dbReference type="HAMAP" id="MF_03226">
    <property type="entry name" value="YJU2"/>
    <property type="match status" value="1"/>
</dbReference>
<feature type="binding site" evidence="8">
    <location>
        <position position="49"/>
    </location>
    <ligand>
        <name>Zn(2+)</name>
        <dbReference type="ChEBI" id="CHEBI:29105"/>
    </ligand>
</feature>
<feature type="compositionally biased region" description="Basic and acidic residues" evidence="9">
    <location>
        <begin position="199"/>
        <end position="222"/>
    </location>
</feature>
<evidence type="ECO:0000256" key="5">
    <source>
        <dbReference type="ARBA" id="ARBA00022833"/>
    </source>
</evidence>
<dbReference type="EMBL" id="ML220113">
    <property type="protein sequence ID" value="TGZ84369.1"/>
    <property type="molecule type" value="Genomic_DNA"/>
</dbReference>
<evidence type="ECO:0000256" key="1">
    <source>
        <dbReference type="ARBA" id="ARBA00004123"/>
    </source>
</evidence>
<feature type="binding site" evidence="8">
    <location>
        <position position="52"/>
    </location>
    <ligand>
        <name>Zn(2+)</name>
        <dbReference type="ChEBI" id="CHEBI:29105"/>
    </ligand>
</feature>
<evidence type="ECO:0000313" key="10">
    <source>
        <dbReference type="EMBL" id="TGZ84369.1"/>
    </source>
</evidence>
<dbReference type="STRING" id="341454.A0A4S2N525"/>
<dbReference type="InParanoid" id="A0A4S2N525"/>
<dbReference type="InterPro" id="IPR007590">
    <property type="entry name" value="Saf4/Yju2"/>
</dbReference>
<evidence type="ECO:0000256" key="6">
    <source>
        <dbReference type="ARBA" id="ARBA00023187"/>
    </source>
</evidence>
<feature type="compositionally biased region" description="Basic and acidic residues" evidence="9">
    <location>
        <begin position="236"/>
        <end position="246"/>
    </location>
</feature>
<sequence length="300" mass="34498">MSERKVLQKYYPPDFDPSLLSKRVKKPRDAPPGPKAQTVRLMAPFSMKCLNCGEFIYKGRKFNARKEHTQEKYYSISIFRFYIRCTRCSSEITFKTDPKNMDYDCEKGAVRNFEPWRKPKEEMEETDEQRLDRLEREEKEMEMHEAAGGRVIGGIQGEDGDTGAMERLEAKTVDSKREMAIADALDEIRTRNARNERAGDIAEVLGERGKTQAELERERQEKEDEELAKKAFQSADDGKFVRRLVDDDSDDDYSGGLLGGKKEEEKKPDVPEVPSFKKTIKRKRDLGAALGIKKKAKPLV</sequence>
<accession>A0A4S2N525</accession>
<keyword evidence="3 8" id="KW-0479">Metal-binding</keyword>
<dbReference type="Proteomes" id="UP000298138">
    <property type="component" value="Unassembled WGS sequence"/>
</dbReference>
<dbReference type="PANTHER" id="PTHR12111">
    <property type="entry name" value="SPLICING FACTOR YJU2"/>
    <property type="match status" value="1"/>
</dbReference>
<dbReference type="GO" id="GO:0000349">
    <property type="term" value="P:generation of catalytic spliceosome for first transesterification step"/>
    <property type="evidence" value="ECO:0007669"/>
    <property type="project" value="UniProtKB-UniRule"/>
</dbReference>
<dbReference type="PANTHER" id="PTHR12111:SF1">
    <property type="entry name" value="SPLICING FACTOR YJU2"/>
    <property type="match status" value="1"/>
</dbReference>
<keyword evidence="6" id="KW-0508">mRNA splicing</keyword>
<organism evidence="10 11">
    <name type="scientific">Ascodesmis nigricans</name>
    <dbReference type="NCBI Taxonomy" id="341454"/>
    <lineage>
        <taxon>Eukaryota</taxon>
        <taxon>Fungi</taxon>
        <taxon>Dikarya</taxon>
        <taxon>Ascomycota</taxon>
        <taxon>Pezizomycotina</taxon>
        <taxon>Pezizomycetes</taxon>
        <taxon>Pezizales</taxon>
        <taxon>Ascodesmidaceae</taxon>
        <taxon>Ascodesmis</taxon>
    </lineage>
</organism>
<gene>
    <name evidence="10" type="ORF">EX30DRAFT_393872</name>
</gene>
<feature type="binding site" evidence="8">
    <location>
        <position position="85"/>
    </location>
    <ligand>
        <name>Zn(2+)</name>
        <dbReference type="ChEBI" id="CHEBI:29105"/>
    </ligand>
</feature>
<dbReference type="GO" id="GO:0071006">
    <property type="term" value="C:U2-type catalytic step 1 spliceosome"/>
    <property type="evidence" value="ECO:0007669"/>
    <property type="project" value="UniProtKB-UniRule"/>
</dbReference>
<evidence type="ECO:0000256" key="7">
    <source>
        <dbReference type="ARBA" id="ARBA00023242"/>
    </source>
</evidence>
<name>A0A4S2N525_9PEZI</name>